<dbReference type="Proteomes" id="UP000482960">
    <property type="component" value="Unassembled WGS sequence"/>
</dbReference>
<organism evidence="1 2">
    <name type="scientific">Phytohabitans rumicis</name>
    <dbReference type="NCBI Taxonomy" id="1076125"/>
    <lineage>
        <taxon>Bacteria</taxon>
        <taxon>Bacillati</taxon>
        <taxon>Actinomycetota</taxon>
        <taxon>Actinomycetes</taxon>
        <taxon>Micromonosporales</taxon>
        <taxon>Micromonosporaceae</taxon>
    </lineage>
</organism>
<evidence type="ECO:0008006" key="3">
    <source>
        <dbReference type="Google" id="ProtNLM"/>
    </source>
</evidence>
<dbReference type="EMBL" id="BLPG01000001">
    <property type="protein sequence ID" value="GFJ95397.1"/>
    <property type="molecule type" value="Genomic_DNA"/>
</dbReference>
<evidence type="ECO:0000313" key="2">
    <source>
        <dbReference type="Proteomes" id="UP000482960"/>
    </source>
</evidence>
<dbReference type="PANTHER" id="PTHR14136:SF17">
    <property type="entry name" value="BTB_POZ DOMAIN-CONTAINING PROTEIN KCTD9"/>
    <property type="match status" value="1"/>
</dbReference>
<dbReference type="SUPFAM" id="SSF141571">
    <property type="entry name" value="Pentapeptide repeat-like"/>
    <property type="match status" value="1"/>
</dbReference>
<dbReference type="AlphaFoldDB" id="A0A6V8LMR7"/>
<protein>
    <recommendedName>
        <fullName evidence="3">Pentapeptide repeat-containing protein</fullName>
    </recommendedName>
</protein>
<reference evidence="1 2" key="1">
    <citation type="submission" date="2020-03" db="EMBL/GenBank/DDBJ databases">
        <title>Whole genome shotgun sequence of Phytohabitans rumicis NBRC 108638.</title>
        <authorList>
            <person name="Komaki H."/>
            <person name="Tamura T."/>
        </authorList>
    </citation>
    <scope>NUCLEOTIDE SEQUENCE [LARGE SCALE GENOMIC DNA]</scope>
    <source>
        <strain evidence="1 2">NBRC 108638</strain>
    </source>
</reference>
<gene>
    <name evidence="1" type="ORF">Prum_090390</name>
</gene>
<dbReference type="Gene3D" id="2.160.20.80">
    <property type="entry name" value="E3 ubiquitin-protein ligase SopA"/>
    <property type="match status" value="2"/>
</dbReference>
<comment type="caution">
    <text evidence="1">The sequence shown here is derived from an EMBL/GenBank/DDBJ whole genome shotgun (WGS) entry which is preliminary data.</text>
</comment>
<evidence type="ECO:0000313" key="1">
    <source>
        <dbReference type="EMBL" id="GFJ95397.1"/>
    </source>
</evidence>
<dbReference type="PANTHER" id="PTHR14136">
    <property type="entry name" value="BTB_POZ DOMAIN-CONTAINING PROTEIN KCTD9"/>
    <property type="match status" value="1"/>
</dbReference>
<dbReference type="Pfam" id="PF00805">
    <property type="entry name" value="Pentapeptide"/>
    <property type="match status" value="2"/>
</dbReference>
<name>A0A6V8LMR7_9ACTN</name>
<sequence>MTTRDQIRIAVNGQMADRFTTATSQLASDELEIRLGAIHALGRIAHDSSYDHPAVMEMLATFVQTHAPLVRRPGRAPLCTRGEVPTDVVMALSAIGHRNPLHDGSRVIDLHGTCLNFLDLDGADLSCVNLSGAHLENAILENTILTGALLGSARLTGANFLAGRLDHAFLGGAIVDGEQGPAIFQGANLVGAHLTGTHFTGVDLTNANLDRALLAGSTFAGADLTGASLGTYLRDSDLTGAIGVDLSKQLSNPPCRSRCPALDG</sequence>
<dbReference type="InterPro" id="IPR051082">
    <property type="entry name" value="Pentapeptide-BTB/POZ_domain"/>
</dbReference>
<keyword evidence="2" id="KW-1185">Reference proteome</keyword>
<reference evidence="1 2" key="2">
    <citation type="submission" date="2020-03" db="EMBL/GenBank/DDBJ databases">
        <authorList>
            <person name="Ichikawa N."/>
            <person name="Kimura A."/>
            <person name="Kitahashi Y."/>
            <person name="Uohara A."/>
        </authorList>
    </citation>
    <scope>NUCLEOTIDE SEQUENCE [LARGE SCALE GENOMIC DNA]</scope>
    <source>
        <strain evidence="1 2">NBRC 108638</strain>
    </source>
</reference>
<proteinExistence type="predicted"/>
<dbReference type="InterPro" id="IPR001646">
    <property type="entry name" value="5peptide_repeat"/>
</dbReference>
<accession>A0A6V8LMR7</accession>